<comment type="caution">
    <text evidence="7">The sequence shown here is derived from an EMBL/GenBank/DDBJ whole genome shotgun (WGS) entry which is preliminary data.</text>
</comment>
<feature type="transmembrane region" description="Helical" evidence="6">
    <location>
        <begin position="129"/>
        <end position="151"/>
    </location>
</feature>
<evidence type="ECO:0000313" key="8">
    <source>
        <dbReference type="Proteomes" id="UP000286045"/>
    </source>
</evidence>
<dbReference type="GO" id="GO:0016020">
    <property type="term" value="C:membrane"/>
    <property type="evidence" value="ECO:0007669"/>
    <property type="project" value="UniProtKB-SubCell"/>
</dbReference>
<dbReference type="Pfam" id="PF00854">
    <property type="entry name" value="PTR2"/>
    <property type="match status" value="1"/>
</dbReference>
<dbReference type="EMBL" id="RYZI01000147">
    <property type="protein sequence ID" value="RWA09593.1"/>
    <property type="molecule type" value="Genomic_DNA"/>
</dbReference>
<evidence type="ECO:0000256" key="5">
    <source>
        <dbReference type="SAM" id="MobiDB-lite"/>
    </source>
</evidence>
<dbReference type="Gene3D" id="1.20.1250.20">
    <property type="entry name" value="MFS general substrate transporter like domains"/>
    <property type="match status" value="1"/>
</dbReference>
<keyword evidence="2 6" id="KW-0812">Transmembrane</keyword>
<comment type="subcellular location">
    <subcellularLocation>
        <location evidence="1">Membrane</location>
        <topology evidence="1">Multi-pass membrane protein</topology>
    </subcellularLocation>
</comment>
<evidence type="ECO:0000256" key="4">
    <source>
        <dbReference type="ARBA" id="ARBA00023136"/>
    </source>
</evidence>
<name>A0A439D5C3_9PEZI</name>
<dbReference type="Proteomes" id="UP000286045">
    <property type="component" value="Unassembled WGS sequence"/>
</dbReference>
<feature type="transmembrane region" description="Helical" evidence="6">
    <location>
        <begin position="97"/>
        <end position="117"/>
    </location>
</feature>
<organism evidence="7 8">
    <name type="scientific">Xylaria grammica</name>
    <dbReference type="NCBI Taxonomy" id="363999"/>
    <lineage>
        <taxon>Eukaryota</taxon>
        <taxon>Fungi</taxon>
        <taxon>Dikarya</taxon>
        <taxon>Ascomycota</taxon>
        <taxon>Pezizomycotina</taxon>
        <taxon>Sordariomycetes</taxon>
        <taxon>Xylariomycetidae</taxon>
        <taxon>Xylariales</taxon>
        <taxon>Xylariaceae</taxon>
        <taxon>Xylaria</taxon>
    </lineage>
</organism>
<evidence type="ECO:0000256" key="6">
    <source>
        <dbReference type="SAM" id="Phobius"/>
    </source>
</evidence>
<evidence type="ECO:0000256" key="1">
    <source>
        <dbReference type="ARBA" id="ARBA00004141"/>
    </source>
</evidence>
<reference evidence="7 8" key="1">
    <citation type="submission" date="2018-12" db="EMBL/GenBank/DDBJ databases">
        <title>Draft genome sequence of Xylaria grammica IHI A82.</title>
        <authorList>
            <person name="Buettner E."/>
            <person name="Kellner H."/>
        </authorList>
    </citation>
    <scope>NUCLEOTIDE SEQUENCE [LARGE SCALE GENOMIC DNA]</scope>
    <source>
        <strain evidence="7 8">IHI A82</strain>
    </source>
</reference>
<sequence>MQTCGLPNDLIWYFNPILIGALQPFVLWLLQIVAGYLHVRLGPIMRLIVGYFFFALSIAYATVIQKLFYNSGPCYKFPTQCDAVAGGSSGISVWIQFQAYAFIALGQIVAITTAYKFAYGKAPESMESLIHVVLLATQGSGVLLQLAISPTAQNPKLVVLCAAIAAIMFASTSVFAAIYWKDDRVVAFDDLIDEAPGSQEEKSQEMTTSDRDQPHSRL</sequence>
<dbReference type="AlphaFoldDB" id="A0A439D5C3"/>
<feature type="transmembrane region" description="Helical" evidence="6">
    <location>
        <begin position="157"/>
        <end position="180"/>
    </location>
</feature>
<dbReference type="InterPro" id="IPR000109">
    <property type="entry name" value="POT_fam"/>
</dbReference>
<protein>
    <submittedName>
        <fullName evidence="7">Uncharacterized protein</fullName>
    </submittedName>
</protein>
<evidence type="ECO:0000313" key="7">
    <source>
        <dbReference type="EMBL" id="RWA09593.1"/>
    </source>
</evidence>
<dbReference type="GO" id="GO:0022857">
    <property type="term" value="F:transmembrane transporter activity"/>
    <property type="evidence" value="ECO:0007669"/>
    <property type="project" value="InterPro"/>
</dbReference>
<dbReference type="InterPro" id="IPR036259">
    <property type="entry name" value="MFS_trans_sf"/>
</dbReference>
<feature type="compositionally biased region" description="Basic and acidic residues" evidence="5">
    <location>
        <begin position="199"/>
        <end position="218"/>
    </location>
</feature>
<evidence type="ECO:0000256" key="3">
    <source>
        <dbReference type="ARBA" id="ARBA00022989"/>
    </source>
</evidence>
<feature type="transmembrane region" description="Helical" evidence="6">
    <location>
        <begin position="44"/>
        <end position="63"/>
    </location>
</feature>
<proteinExistence type="predicted"/>
<keyword evidence="4 6" id="KW-0472">Membrane</keyword>
<evidence type="ECO:0000256" key="2">
    <source>
        <dbReference type="ARBA" id="ARBA00022692"/>
    </source>
</evidence>
<accession>A0A439D5C3</accession>
<gene>
    <name evidence="7" type="ORF">EKO27_g5512</name>
</gene>
<feature type="transmembrane region" description="Helical" evidence="6">
    <location>
        <begin position="12"/>
        <end position="37"/>
    </location>
</feature>
<keyword evidence="3 6" id="KW-1133">Transmembrane helix</keyword>
<feature type="region of interest" description="Disordered" evidence="5">
    <location>
        <begin position="196"/>
        <end position="218"/>
    </location>
</feature>
<keyword evidence="8" id="KW-1185">Reference proteome</keyword>